<dbReference type="Proteomes" id="UP001381693">
    <property type="component" value="Unassembled WGS sequence"/>
</dbReference>
<comment type="caution">
    <text evidence="2">The sequence shown here is derived from an EMBL/GenBank/DDBJ whole genome shotgun (WGS) entry which is preliminary data.</text>
</comment>
<dbReference type="EMBL" id="JAXCGZ010000146">
    <property type="protein sequence ID" value="KAK7086579.1"/>
    <property type="molecule type" value="Genomic_DNA"/>
</dbReference>
<accession>A0AAN9AGU1</accession>
<feature type="compositionally biased region" description="Polar residues" evidence="1">
    <location>
        <begin position="1"/>
        <end position="21"/>
    </location>
</feature>
<evidence type="ECO:0000313" key="3">
    <source>
        <dbReference type="Proteomes" id="UP001381693"/>
    </source>
</evidence>
<organism evidence="2 3">
    <name type="scientific">Halocaridina rubra</name>
    <name type="common">Hawaiian red shrimp</name>
    <dbReference type="NCBI Taxonomy" id="373956"/>
    <lineage>
        <taxon>Eukaryota</taxon>
        <taxon>Metazoa</taxon>
        <taxon>Ecdysozoa</taxon>
        <taxon>Arthropoda</taxon>
        <taxon>Crustacea</taxon>
        <taxon>Multicrustacea</taxon>
        <taxon>Malacostraca</taxon>
        <taxon>Eumalacostraca</taxon>
        <taxon>Eucarida</taxon>
        <taxon>Decapoda</taxon>
        <taxon>Pleocyemata</taxon>
        <taxon>Caridea</taxon>
        <taxon>Atyoidea</taxon>
        <taxon>Atyidae</taxon>
        <taxon>Halocaridina</taxon>
    </lineage>
</organism>
<evidence type="ECO:0000256" key="1">
    <source>
        <dbReference type="SAM" id="MobiDB-lite"/>
    </source>
</evidence>
<proteinExistence type="predicted"/>
<feature type="region of interest" description="Disordered" evidence="1">
    <location>
        <begin position="1"/>
        <end position="38"/>
    </location>
</feature>
<keyword evidence="3" id="KW-1185">Reference proteome</keyword>
<sequence length="70" mass="7995">MSNVTAKGKDTNPTQDTSNVSAEAEDTNDMQALGDHKSKAHLLERDDLIIRSLNLDHRQQRERVQYNLFI</sequence>
<dbReference type="AlphaFoldDB" id="A0AAN9AGU1"/>
<name>A0AAN9AGU1_HALRR</name>
<protein>
    <submittedName>
        <fullName evidence="2">Uncharacterized protein</fullName>
    </submittedName>
</protein>
<reference evidence="2 3" key="1">
    <citation type="submission" date="2023-11" db="EMBL/GenBank/DDBJ databases">
        <title>Halocaridina rubra genome assembly.</title>
        <authorList>
            <person name="Smith C."/>
        </authorList>
    </citation>
    <scope>NUCLEOTIDE SEQUENCE [LARGE SCALE GENOMIC DNA]</scope>
    <source>
        <strain evidence="2">EP-1</strain>
        <tissue evidence="2">Whole</tissue>
    </source>
</reference>
<evidence type="ECO:0000313" key="2">
    <source>
        <dbReference type="EMBL" id="KAK7086579.1"/>
    </source>
</evidence>
<gene>
    <name evidence="2" type="ORF">SK128_017773</name>
</gene>